<evidence type="ECO:0000256" key="1">
    <source>
        <dbReference type="SAM" id="Phobius"/>
    </source>
</evidence>
<accession>A0A286XXE9</accession>
<dbReference type="OMA" id="MSHRNPA"/>
<keyword evidence="1" id="KW-0812">Transmembrane</keyword>
<proteinExistence type="predicted"/>
<dbReference type="VEuPathDB" id="HostDB:ENSCPOG00000035754"/>
<reference evidence="3" key="1">
    <citation type="journal article" date="2011" name="Nature">
        <title>A high-resolution map of human evolutionary constraint using 29 mammals.</title>
        <authorList>
            <person name="Lindblad-Toh K."/>
            <person name="Garber M."/>
            <person name="Zuk O."/>
            <person name="Lin M.F."/>
            <person name="Parker B.J."/>
            <person name="Washietl S."/>
            <person name="Kheradpour P."/>
            <person name="Ernst J."/>
            <person name="Jordan G."/>
            <person name="Mauceli E."/>
            <person name="Ward L.D."/>
            <person name="Lowe C.B."/>
            <person name="Holloway A.K."/>
            <person name="Clamp M."/>
            <person name="Gnerre S."/>
            <person name="Alfoldi J."/>
            <person name="Beal K."/>
            <person name="Chang J."/>
            <person name="Clawson H."/>
            <person name="Cuff J."/>
            <person name="Di Palma F."/>
            <person name="Fitzgerald S."/>
            <person name="Flicek P."/>
            <person name="Guttman M."/>
            <person name="Hubisz M.J."/>
            <person name="Jaffe D.B."/>
            <person name="Jungreis I."/>
            <person name="Kent W.J."/>
            <person name="Kostka D."/>
            <person name="Lara M."/>
            <person name="Martins A.L."/>
            <person name="Massingham T."/>
            <person name="Moltke I."/>
            <person name="Raney B.J."/>
            <person name="Rasmussen M.D."/>
            <person name="Robinson J."/>
            <person name="Stark A."/>
            <person name="Vilella A.J."/>
            <person name="Wen J."/>
            <person name="Xie X."/>
            <person name="Zody M.C."/>
            <person name="Baldwin J."/>
            <person name="Bloom T."/>
            <person name="Chin C.W."/>
            <person name="Heiman D."/>
            <person name="Nicol R."/>
            <person name="Nusbaum C."/>
            <person name="Young S."/>
            <person name="Wilkinson J."/>
            <person name="Worley K.C."/>
            <person name="Kovar C.L."/>
            <person name="Muzny D.M."/>
            <person name="Gibbs R.A."/>
            <person name="Cree A."/>
            <person name="Dihn H.H."/>
            <person name="Fowler G."/>
            <person name="Jhangiani S."/>
            <person name="Joshi V."/>
            <person name="Lee S."/>
            <person name="Lewis L.R."/>
            <person name="Nazareth L.V."/>
            <person name="Okwuonu G."/>
            <person name="Santibanez J."/>
            <person name="Warren W.C."/>
            <person name="Mardis E.R."/>
            <person name="Weinstock G.M."/>
            <person name="Wilson R.K."/>
            <person name="Delehaunty K."/>
            <person name="Dooling D."/>
            <person name="Fronik C."/>
            <person name="Fulton L."/>
            <person name="Fulton B."/>
            <person name="Graves T."/>
            <person name="Minx P."/>
            <person name="Sodergren E."/>
            <person name="Birney E."/>
            <person name="Margulies E.H."/>
            <person name="Herrero J."/>
            <person name="Green E.D."/>
            <person name="Haussler D."/>
            <person name="Siepel A."/>
            <person name="Goldman N."/>
            <person name="Pollard K.S."/>
            <person name="Pedersen J.S."/>
            <person name="Lander E.S."/>
            <person name="Kellis M."/>
        </authorList>
    </citation>
    <scope>NUCLEOTIDE SEQUENCE [LARGE SCALE GENOMIC DNA]</scope>
    <source>
        <strain evidence="3">2N</strain>
    </source>
</reference>
<evidence type="ECO:0000313" key="2">
    <source>
        <dbReference type="Ensembl" id="ENSCPOP00000030241.1"/>
    </source>
</evidence>
<gene>
    <name evidence="2" type="primary">Cist1</name>
</gene>
<dbReference type="AlphaFoldDB" id="A0A286XXE9"/>
<organism evidence="2 3">
    <name type="scientific">Cavia porcellus</name>
    <name type="common">Guinea pig</name>
    <dbReference type="NCBI Taxonomy" id="10141"/>
    <lineage>
        <taxon>Eukaryota</taxon>
        <taxon>Metazoa</taxon>
        <taxon>Chordata</taxon>
        <taxon>Craniata</taxon>
        <taxon>Vertebrata</taxon>
        <taxon>Euteleostomi</taxon>
        <taxon>Mammalia</taxon>
        <taxon>Eutheria</taxon>
        <taxon>Euarchontoglires</taxon>
        <taxon>Glires</taxon>
        <taxon>Rodentia</taxon>
        <taxon>Hystricomorpha</taxon>
        <taxon>Caviidae</taxon>
        <taxon>Cavia</taxon>
    </lineage>
</organism>
<reference evidence="2" key="3">
    <citation type="submission" date="2025-09" db="UniProtKB">
        <authorList>
            <consortium name="Ensembl"/>
        </authorList>
    </citation>
    <scope>IDENTIFICATION</scope>
    <source>
        <strain evidence="2">2N</strain>
    </source>
</reference>
<sequence length="58" mass="6416">GDTQTPMSHRNPAMVIVVCILVSLVLIGSVLLVVRHHHRGPSEFLPLDEVSMDRVSQQ</sequence>
<reference evidence="2" key="2">
    <citation type="submission" date="2025-08" db="UniProtKB">
        <authorList>
            <consortium name="Ensembl"/>
        </authorList>
    </citation>
    <scope>IDENTIFICATION</scope>
    <source>
        <strain evidence="2">2N</strain>
    </source>
</reference>
<dbReference type="Proteomes" id="UP000005447">
    <property type="component" value="Unassembled WGS sequence"/>
</dbReference>
<evidence type="ECO:0000313" key="3">
    <source>
        <dbReference type="Proteomes" id="UP000005447"/>
    </source>
</evidence>
<name>A0A286XXE9_CAVPO</name>
<keyword evidence="1" id="KW-0472">Membrane</keyword>
<dbReference type="Ensembl" id="ENSCPOT00000046742.1">
    <property type="protein sequence ID" value="ENSCPOP00000030241.1"/>
    <property type="gene ID" value="ENSCPOG00000035754.1"/>
</dbReference>
<keyword evidence="1" id="KW-1133">Transmembrane helix</keyword>
<dbReference type="EMBL" id="AAKN02046887">
    <property type="status" value="NOT_ANNOTATED_CDS"/>
    <property type="molecule type" value="Genomic_DNA"/>
</dbReference>
<protein>
    <submittedName>
        <fullName evidence="2">Uncharacterized protein</fullName>
    </submittedName>
</protein>
<keyword evidence="3" id="KW-1185">Reference proteome</keyword>
<dbReference type="Bgee" id="ENSCPOG00000035754">
    <property type="expression patterns" value="Expressed in adult mammalian kidney and 5 other cell types or tissues"/>
</dbReference>
<dbReference type="GeneTree" id="ENSGT01030000234883"/>
<dbReference type="InParanoid" id="A0A286XXE9"/>
<feature type="transmembrane region" description="Helical" evidence="1">
    <location>
        <begin position="12"/>
        <end position="34"/>
    </location>
</feature>